<evidence type="ECO:0000256" key="1">
    <source>
        <dbReference type="ARBA" id="ARBA00004496"/>
    </source>
</evidence>
<gene>
    <name evidence="5" type="primary">recX</name>
    <name evidence="8" type="ORF">SPF06_07415</name>
</gene>
<proteinExistence type="inferred from homology"/>
<evidence type="ECO:0000256" key="5">
    <source>
        <dbReference type="HAMAP-Rule" id="MF_01114"/>
    </source>
</evidence>
<name>A0ABU5T4F1_9MICC</name>
<comment type="function">
    <text evidence="5">Modulates RecA activity.</text>
</comment>
<protein>
    <recommendedName>
        <fullName evidence="3 5">Regulatory protein RecX</fullName>
    </recommendedName>
</protein>
<evidence type="ECO:0000313" key="9">
    <source>
        <dbReference type="Proteomes" id="UP001304769"/>
    </source>
</evidence>
<feature type="domain" description="RecX first three-helical" evidence="7">
    <location>
        <begin position="17"/>
        <end position="55"/>
    </location>
</feature>
<comment type="subcellular location">
    <subcellularLocation>
        <location evidence="1 5">Cytoplasm</location>
    </subcellularLocation>
</comment>
<dbReference type="Proteomes" id="UP001304769">
    <property type="component" value="Unassembled WGS sequence"/>
</dbReference>
<dbReference type="InterPro" id="IPR053926">
    <property type="entry name" value="RecX_HTH_1st"/>
</dbReference>
<comment type="similarity">
    <text evidence="2 5">Belongs to the RecX family.</text>
</comment>
<dbReference type="InterPro" id="IPR053924">
    <property type="entry name" value="RecX_HTH_2nd"/>
</dbReference>
<evidence type="ECO:0000259" key="7">
    <source>
        <dbReference type="Pfam" id="PF21982"/>
    </source>
</evidence>
<evidence type="ECO:0000256" key="4">
    <source>
        <dbReference type="ARBA" id="ARBA00022490"/>
    </source>
</evidence>
<feature type="domain" description="RecX second three-helical" evidence="6">
    <location>
        <begin position="63"/>
        <end position="104"/>
    </location>
</feature>
<organism evidence="8 9">
    <name type="scientific">Sinomonas terricola</name>
    <dbReference type="NCBI Taxonomy" id="3110330"/>
    <lineage>
        <taxon>Bacteria</taxon>
        <taxon>Bacillati</taxon>
        <taxon>Actinomycetota</taxon>
        <taxon>Actinomycetes</taxon>
        <taxon>Micrococcales</taxon>
        <taxon>Micrococcaceae</taxon>
        <taxon>Sinomonas</taxon>
    </lineage>
</organism>
<dbReference type="PANTHER" id="PTHR33602">
    <property type="entry name" value="REGULATORY PROTEIN RECX FAMILY PROTEIN"/>
    <property type="match status" value="1"/>
</dbReference>
<dbReference type="EMBL" id="JAYGGQ010000004">
    <property type="protein sequence ID" value="MEA5454546.1"/>
    <property type="molecule type" value="Genomic_DNA"/>
</dbReference>
<evidence type="ECO:0000256" key="3">
    <source>
        <dbReference type="ARBA" id="ARBA00018111"/>
    </source>
</evidence>
<dbReference type="InterPro" id="IPR003783">
    <property type="entry name" value="Regulatory_RecX"/>
</dbReference>
<accession>A0ABU5T4F1</accession>
<dbReference type="InterPro" id="IPR036388">
    <property type="entry name" value="WH-like_DNA-bd_sf"/>
</dbReference>
<dbReference type="Gene3D" id="1.10.10.10">
    <property type="entry name" value="Winged helix-like DNA-binding domain superfamily/Winged helix DNA-binding domain"/>
    <property type="match status" value="1"/>
</dbReference>
<dbReference type="Pfam" id="PF21982">
    <property type="entry name" value="RecX_HTH1"/>
    <property type="match status" value="1"/>
</dbReference>
<evidence type="ECO:0000256" key="2">
    <source>
        <dbReference type="ARBA" id="ARBA00009695"/>
    </source>
</evidence>
<dbReference type="PANTHER" id="PTHR33602:SF1">
    <property type="entry name" value="REGULATORY PROTEIN RECX FAMILY PROTEIN"/>
    <property type="match status" value="1"/>
</dbReference>
<dbReference type="RefSeq" id="WP_323278387.1">
    <property type="nucleotide sequence ID" value="NZ_JAYGGQ010000004.1"/>
</dbReference>
<dbReference type="HAMAP" id="MF_01114">
    <property type="entry name" value="RecX"/>
    <property type="match status" value="1"/>
</dbReference>
<keyword evidence="4 5" id="KW-0963">Cytoplasm</keyword>
<evidence type="ECO:0000259" key="6">
    <source>
        <dbReference type="Pfam" id="PF02631"/>
    </source>
</evidence>
<reference evidence="8 9" key="1">
    <citation type="submission" date="2023-12" db="EMBL/GenBank/DDBJ databases">
        <title>Sinomonas terricola sp. nov, isolated from litchi orchard soil in Guangdong, PR China.</title>
        <authorList>
            <person name="Jiaxin W."/>
            <person name="Yang Z."/>
            <person name="Honghui Z."/>
        </authorList>
    </citation>
    <scope>NUCLEOTIDE SEQUENCE [LARGE SCALE GENOMIC DNA]</scope>
    <source>
        <strain evidence="8 9">JGH33</strain>
    </source>
</reference>
<sequence>MSSPLPEDRDADPEAVARAILLRQLTLGPKSRHQLAVKLRERNVPEQVADAVLERFEEVGLVDDAEFASLWVSRRSSAKALSRAALRRELSAKGISGAVAEEALATVGDDEEDDAARQLVERRRRPVPADDRAAVDRETRRLVGMLARKGHSPGRAFRIVSEVLGSNL</sequence>
<dbReference type="Pfam" id="PF02631">
    <property type="entry name" value="RecX_HTH2"/>
    <property type="match status" value="1"/>
</dbReference>
<keyword evidence="9" id="KW-1185">Reference proteome</keyword>
<comment type="caution">
    <text evidence="8">The sequence shown here is derived from an EMBL/GenBank/DDBJ whole genome shotgun (WGS) entry which is preliminary data.</text>
</comment>
<evidence type="ECO:0000313" key="8">
    <source>
        <dbReference type="EMBL" id="MEA5454546.1"/>
    </source>
</evidence>